<comment type="catalytic activity">
    <reaction evidence="7">
        <text>shikimate + ATP = 3-phosphoshikimate + ADP + H(+)</text>
        <dbReference type="Rhea" id="RHEA:13121"/>
        <dbReference type="ChEBI" id="CHEBI:15378"/>
        <dbReference type="ChEBI" id="CHEBI:30616"/>
        <dbReference type="ChEBI" id="CHEBI:36208"/>
        <dbReference type="ChEBI" id="CHEBI:145989"/>
        <dbReference type="ChEBI" id="CHEBI:456216"/>
        <dbReference type="EC" id="2.7.1.71"/>
    </reaction>
</comment>
<keyword evidence="1 7" id="KW-0028">Amino-acid biosynthesis</keyword>
<evidence type="ECO:0000256" key="3">
    <source>
        <dbReference type="ARBA" id="ARBA00022741"/>
    </source>
</evidence>
<dbReference type="InterPro" id="IPR027417">
    <property type="entry name" value="P-loop_NTPase"/>
</dbReference>
<name>A0A2U3DC14_SULT2</name>
<feature type="binding site" evidence="7">
    <location>
        <position position="60"/>
    </location>
    <ligand>
        <name>substrate</name>
    </ligand>
</feature>
<feature type="binding site" evidence="7">
    <location>
        <begin position="14"/>
        <end position="19"/>
    </location>
    <ligand>
        <name>ATP</name>
        <dbReference type="ChEBI" id="CHEBI:30616"/>
    </ligand>
</feature>
<feature type="binding site" evidence="7">
    <location>
        <position position="84"/>
    </location>
    <ligand>
        <name>substrate</name>
    </ligand>
</feature>
<feature type="binding site" evidence="7">
    <location>
        <position position="141"/>
    </location>
    <ligand>
        <name>substrate</name>
    </ligand>
</feature>
<proteinExistence type="inferred from homology"/>
<keyword evidence="9" id="KW-1185">Reference proteome</keyword>
<feature type="binding site" evidence="7">
    <location>
        <position position="18"/>
    </location>
    <ligand>
        <name>Mg(2+)</name>
        <dbReference type="ChEBI" id="CHEBI:18420"/>
    </ligand>
</feature>
<dbReference type="UniPathway" id="UPA00053">
    <property type="reaction ID" value="UER00088"/>
</dbReference>
<dbReference type="AlphaFoldDB" id="A0A2U3DC14"/>
<dbReference type="CDD" id="cd00464">
    <property type="entry name" value="SK"/>
    <property type="match status" value="1"/>
</dbReference>
<sequence>MRRIAMISLIGFTGAGKSSLGRVLAMRYGFLLWDLDHMIERKENMSIAEIFAEKGESYFREVEGNILKNIVSQGFSNSVLVTGGGAVLREQSRALLISRSFVIHLHADFKVIVQRLLHDKSRPLLQGGDMESTLAQLHAKREHAYEFAHLTVDSRDLEEAAAKIVGGWYEFNRRSQILI</sequence>
<dbReference type="GO" id="GO:0009073">
    <property type="term" value="P:aromatic amino acid family biosynthetic process"/>
    <property type="evidence" value="ECO:0007669"/>
    <property type="project" value="UniProtKB-KW"/>
</dbReference>
<keyword evidence="6 7" id="KW-0057">Aromatic amino acid biosynthesis</keyword>
<comment type="function">
    <text evidence="7">Catalyzes the specific phosphorylation of the 3-hydroxyl group of shikimic acid using ATP as a cosubstrate.</text>
</comment>
<reference evidence="8 9" key="1">
    <citation type="submission" date="2016-11" db="EMBL/GenBank/DDBJ databases">
        <title>Comparative genomics of Acidibacillus ferroxidans species.</title>
        <authorList>
            <person name="Oliveira G."/>
            <person name="Nunes G."/>
            <person name="Oliveira R."/>
            <person name="Araujo F."/>
            <person name="Salim A."/>
            <person name="Scholte L."/>
            <person name="Morais D."/>
            <person name="Nancucheo I."/>
            <person name="Johnson D.B."/>
            <person name="Grail B."/>
            <person name="Bittencourt J."/>
            <person name="Valadares R."/>
        </authorList>
    </citation>
    <scope>NUCLEOTIDE SEQUENCE [LARGE SCALE GENOMIC DNA]</scope>
    <source>
        <strain evidence="8 9">Y002</strain>
    </source>
</reference>
<feature type="binding site" evidence="7">
    <location>
        <position position="36"/>
    </location>
    <ligand>
        <name>substrate</name>
    </ligand>
</feature>
<keyword evidence="7" id="KW-0479">Metal-binding</keyword>
<gene>
    <name evidence="7" type="primary">aroK</name>
    <name evidence="8" type="ORF">BM613_01565</name>
</gene>
<dbReference type="InterPro" id="IPR031322">
    <property type="entry name" value="Shikimate/glucono_kinase"/>
</dbReference>
<feature type="binding site" evidence="7">
    <location>
        <position position="122"/>
    </location>
    <ligand>
        <name>ATP</name>
        <dbReference type="ChEBI" id="CHEBI:30616"/>
    </ligand>
</feature>
<organism evidence="8 9">
    <name type="scientific">Sulfoacidibacillus thermotolerans</name>
    <name type="common">Acidibacillus sulfuroxidans</name>
    <dbReference type="NCBI Taxonomy" id="1765684"/>
    <lineage>
        <taxon>Bacteria</taxon>
        <taxon>Bacillati</taxon>
        <taxon>Bacillota</taxon>
        <taxon>Bacilli</taxon>
        <taxon>Bacillales</taxon>
        <taxon>Alicyclobacillaceae</taxon>
        <taxon>Sulfoacidibacillus</taxon>
    </lineage>
</organism>
<comment type="pathway">
    <text evidence="7">Metabolic intermediate biosynthesis; chorismate biosynthesis; chorismate from D-erythrose 4-phosphate and phosphoenolpyruvate: step 5/7.</text>
</comment>
<comment type="similarity">
    <text evidence="7">Belongs to the shikimate kinase family.</text>
</comment>
<protein>
    <recommendedName>
        <fullName evidence="7">Shikimate kinase</fullName>
        <shortName evidence="7">SK</shortName>
        <ecNumber evidence="7">2.7.1.71</ecNumber>
    </recommendedName>
</protein>
<dbReference type="GO" id="GO:0000287">
    <property type="term" value="F:magnesium ion binding"/>
    <property type="evidence" value="ECO:0007669"/>
    <property type="project" value="UniProtKB-UniRule"/>
</dbReference>
<comment type="subcellular location">
    <subcellularLocation>
        <location evidence="7">Cytoplasm</location>
    </subcellularLocation>
</comment>
<comment type="caution">
    <text evidence="8">The sequence shown here is derived from an EMBL/GenBank/DDBJ whole genome shotgun (WGS) entry which is preliminary data.</text>
</comment>
<dbReference type="Pfam" id="PF01202">
    <property type="entry name" value="SKI"/>
    <property type="match status" value="1"/>
</dbReference>
<accession>A0A2U3DC14</accession>
<dbReference type="GO" id="GO:0005829">
    <property type="term" value="C:cytosol"/>
    <property type="evidence" value="ECO:0007669"/>
    <property type="project" value="TreeGrafter"/>
</dbReference>
<evidence type="ECO:0000256" key="1">
    <source>
        <dbReference type="ARBA" id="ARBA00022605"/>
    </source>
</evidence>
<dbReference type="EMBL" id="MPDK01000002">
    <property type="protein sequence ID" value="PWI58806.1"/>
    <property type="molecule type" value="Genomic_DNA"/>
</dbReference>
<comment type="cofactor">
    <cofactor evidence="7">
        <name>Mg(2+)</name>
        <dbReference type="ChEBI" id="CHEBI:18420"/>
    </cofactor>
    <text evidence="7">Binds 1 Mg(2+) ion per subunit.</text>
</comment>
<keyword evidence="7" id="KW-0460">Magnesium</keyword>
<evidence type="ECO:0000256" key="4">
    <source>
        <dbReference type="ARBA" id="ARBA00022777"/>
    </source>
</evidence>
<dbReference type="PRINTS" id="PR01100">
    <property type="entry name" value="SHIKIMTKNASE"/>
</dbReference>
<evidence type="ECO:0000256" key="5">
    <source>
        <dbReference type="ARBA" id="ARBA00022840"/>
    </source>
</evidence>
<comment type="subunit">
    <text evidence="7">Monomer.</text>
</comment>
<dbReference type="Proteomes" id="UP000245380">
    <property type="component" value="Unassembled WGS sequence"/>
</dbReference>
<dbReference type="Gene3D" id="3.40.50.300">
    <property type="entry name" value="P-loop containing nucleotide triphosphate hydrolases"/>
    <property type="match status" value="1"/>
</dbReference>
<keyword evidence="4 7" id="KW-0418">Kinase</keyword>
<dbReference type="PANTHER" id="PTHR21087:SF16">
    <property type="entry name" value="SHIKIMATE KINASE 1, CHLOROPLASTIC"/>
    <property type="match status" value="1"/>
</dbReference>
<dbReference type="HAMAP" id="MF_00109">
    <property type="entry name" value="Shikimate_kinase"/>
    <property type="match status" value="1"/>
</dbReference>
<dbReference type="GO" id="GO:0008652">
    <property type="term" value="P:amino acid biosynthetic process"/>
    <property type="evidence" value="ECO:0007669"/>
    <property type="project" value="UniProtKB-KW"/>
</dbReference>
<keyword evidence="5 7" id="KW-0067">ATP-binding</keyword>
<dbReference type="GO" id="GO:0009423">
    <property type="term" value="P:chorismate biosynthetic process"/>
    <property type="evidence" value="ECO:0007669"/>
    <property type="project" value="UniProtKB-UniRule"/>
</dbReference>
<dbReference type="EC" id="2.7.1.71" evidence="7"/>
<evidence type="ECO:0000313" key="8">
    <source>
        <dbReference type="EMBL" id="PWI58806.1"/>
    </source>
</evidence>
<dbReference type="GO" id="GO:0005524">
    <property type="term" value="F:ATP binding"/>
    <property type="evidence" value="ECO:0007669"/>
    <property type="project" value="UniProtKB-UniRule"/>
</dbReference>
<evidence type="ECO:0000256" key="7">
    <source>
        <dbReference type="HAMAP-Rule" id="MF_00109"/>
    </source>
</evidence>
<dbReference type="OrthoDB" id="9800332at2"/>
<dbReference type="InterPro" id="IPR000623">
    <property type="entry name" value="Shikimate_kinase/TSH1"/>
</dbReference>
<evidence type="ECO:0000313" key="9">
    <source>
        <dbReference type="Proteomes" id="UP000245380"/>
    </source>
</evidence>
<dbReference type="GO" id="GO:0004765">
    <property type="term" value="F:shikimate kinase activity"/>
    <property type="evidence" value="ECO:0007669"/>
    <property type="project" value="UniProtKB-UniRule"/>
</dbReference>
<comment type="caution">
    <text evidence="7">Lacks conserved residue(s) required for the propagation of feature annotation.</text>
</comment>
<dbReference type="SUPFAM" id="SSF52540">
    <property type="entry name" value="P-loop containing nucleoside triphosphate hydrolases"/>
    <property type="match status" value="1"/>
</dbReference>
<keyword evidence="2 7" id="KW-0808">Transferase</keyword>
<dbReference type="PANTHER" id="PTHR21087">
    <property type="entry name" value="SHIKIMATE KINASE"/>
    <property type="match status" value="1"/>
</dbReference>
<keyword evidence="3 7" id="KW-0547">Nucleotide-binding</keyword>
<evidence type="ECO:0000256" key="2">
    <source>
        <dbReference type="ARBA" id="ARBA00022679"/>
    </source>
</evidence>
<evidence type="ECO:0000256" key="6">
    <source>
        <dbReference type="ARBA" id="ARBA00023141"/>
    </source>
</evidence>
<keyword evidence="7" id="KW-0963">Cytoplasm</keyword>